<dbReference type="GO" id="GO:0005524">
    <property type="term" value="F:ATP binding"/>
    <property type="evidence" value="ECO:0007669"/>
    <property type="project" value="UniProtKB-UniRule"/>
</dbReference>
<feature type="compositionally biased region" description="Pro residues" evidence="4">
    <location>
        <begin position="603"/>
        <end position="627"/>
    </location>
</feature>
<organism evidence="6 7">
    <name type="scientific">Laccaria amethystina LaAM-08-1</name>
    <dbReference type="NCBI Taxonomy" id="1095629"/>
    <lineage>
        <taxon>Eukaryota</taxon>
        <taxon>Fungi</taxon>
        <taxon>Dikarya</taxon>
        <taxon>Basidiomycota</taxon>
        <taxon>Agaricomycotina</taxon>
        <taxon>Agaricomycetes</taxon>
        <taxon>Agaricomycetidae</taxon>
        <taxon>Agaricales</taxon>
        <taxon>Agaricineae</taxon>
        <taxon>Hydnangiaceae</taxon>
        <taxon>Laccaria</taxon>
    </lineage>
</organism>
<protein>
    <recommendedName>
        <fullName evidence="5">Protein kinase domain-containing protein</fullName>
    </recommendedName>
</protein>
<keyword evidence="7" id="KW-1185">Reference proteome</keyword>
<reference evidence="6 7" key="1">
    <citation type="submission" date="2014-04" db="EMBL/GenBank/DDBJ databases">
        <authorList>
            <consortium name="DOE Joint Genome Institute"/>
            <person name="Kuo A."/>
            <person name="Kohler A."/>
            <person name="Nagy L.G."/>
            <person name="Floudas D."/>
            <person name="Copeland A."/>
            <person name="Barry K.W."/>
            <person name="Cichocki N."/>
            <person name="Veneault-Fourrey C."/>
            <person name="LaButti K."/>
            <person name="Lindquist E.A."/>
            <person name="Lipzen A."/>
            <person name="Lundell T."/>
            <person name="Morin E."/>
            <person name="Murat C."/>
            <person name="Sun H."/>
            <person name="Tunlid A."/>
            <person name="Henrissat B."/>
            <person name="Grigoriev I.V."/>
            <person name="Hibbett D.S."/>
            <person name="Martin F."/>
            <person name="Nordberg H.P."/>
            <person name="Cantor M.N."/>
            <person name="Hua S.X."/>
        </authorList>
    </citation>
    <scope>NUCLEOTIDE SEQUENCE [LARGE SCALE GENOMIC DNA]</scope>
    <source>
        <strain evidence="6 7">LaAM-08-1</strain>
    </source>
</reference>
<feature type="compositionally biased region" description="Basic and acidic residues" evidence="4">
    <location>
        <begin position="695"/>
        <end position="728"/>
    </location>
</feature>
<feature type="compositionally biased region" description="Gly residues" evidence="4">
    <location>
        <begin position="1227"/>
        <end position="1236"/>
    </location>
</feature>
<dbReference type="PROSITE" id="PS00107">
    <property type="entry name" value="PROTEIN_KINASE_ATP"/>
    <property type="match status" value="1"/>
</dbReference>
<dbReference type="OrthoDB" id="504170at2759"/>
<feature type="region of interest" description="Disordered" evidence="4">
    <location>
        <begin position="574"/>
        <end position="839"/>
    </location>
</feature>
<feature type="region of interest" description="Disordered" evidence="4">
    <location>
        <begin position="1204"/>
        <end position="1290"/>
    </location>
</feature>
<feature type="region of interest" description="Disordered" evidence="4">
    <location>
        <begin position="297"/>
        <end position="478"/>
    </location>
</feature>
<accession>A0A0C9WV50</accession>
<evidence type="ECO:0000256" key="4">
    <source>
        <dbReference type="SAM" id="MobiDB-lite"/>
    </source>
</evidence>
<feature type="region of interest" description="Disordered" evidence="4">
    <location>
        <begin position="854"/>
        <end position="1079"/>
    </location>
</feature>
<evidence type="ECO:0000256" key="3">
    <source>
        <dbReference type="PROSITE-ProRule" id="PRU10141"/>
    </source>
</evidence>
<dbReference type="Gene3D" id="1.10.510.10">
    <property type="entry name" value="Transferase(Phosphotransferase) domain 1"/>
    <property type="match status" value="1"/>
</dbReference>
<feature type="compositionally biased region" description="Polar residues" evidence="4">
    <location>
        <begin position="454"/>
        <end position="468"/>
    </location>
</feature>
<dbReference type="InterPro" id="IPR008271">
    <property type="entry name" value="Ser/Thr_kinase_AS"/>
</dbReference>
<dbReference type="InterPro" id="IPR000719">
    <property type="entry name" value="Prot_kinase_dom"/>
</dbReference>
<feature type="compositionally biased region" description="Low complexity" evidence="4">
    <location>
        <begin position="628"/>
        <end position="651"/>
    </location>
</feature>
<feature type="compositionally biased region" description="Low complexity" evidence="4">
    <location>
        <begin position="1012"/>
        <end position="1029"/>
    </location>
</feature>
<dbReference type="GO" id="GO:0004674">
    <property type="term" value="F:protein serine/threonine kinase activity"/>
    <property type="evidence" value="ECO:0007669"/>
    <property type="project" value="TreeGrafter"/>
</dbReference>
<dbReference type="HOGENOM" id="CLU_004007_1_1_1"/>
<dbReference type="FunFam" id="1.10.510.10:FF:000571">
    <property type="entry name" value="Maternal embryonic leucine zipper kinase"/>
    <property type="match status" value="1"/>
</dbReference>
<sequence>MSSSQSHKHSCFVHQNHKAQLANAYNELGKELSSSKIRVVGNYTLGKVIGEGAYGKVRMGTHRLTSTRVAIKQIPKAMSASLTREIHHHRQLHHPHVTQMFEVIATESSIWIVTELCCGGELFDYLVEKGRIPEEETKSLFGQLCLAVAYLHDNGIVHRDLKLENVLLDERCRVKLGDFGFTREFDRGSFMETFCGTTGYASPEMLQGKKYQGPEVDVWSLGVILYCLLTGTLPFDDDDEDVMRAKVIQGEFDDPVWLSLESRDLIKNILQKGVTKRLTIPQILAHSWFTTKNLTYEPDSPQRPLFPPVYSSSPERDDVHAQDSSEASTQESMSPFIHQSDIGSSTPTTPDDSIPDPFDSTPMNTNKKVKDVAAIHRTPSSSTIRRTSASDLESLSSRLVATGERQPATVIEEDDDDKRKSLRLSPLSWSNSAGSKAPPAHSIRTPARTKRRSVSSTLSDPASPTVDKTPTPVPLPSARDLDFASLLTTPTPIIFSTPMERDLLNTLSTLGFDTAQIVHSVLTDACDAAGAVWWMLKKKAEKKALEGGSNDAGGLVVSSPVEFEHRLKHKWGTEEQYKKKSRSKVHASVQTEVENPGHHHVTTPPPQFAFVPPTPTFVKPSTPPRPVTPTRLPMLSPSSSTITGEMSSSRSYPSTPGGSMKEKDSSKGRKPRSGSVSIMQRATTALEAAGLVRKKSSEAVREEKEKERERSREAERDRRMGSGEEPRSSHGSGGSSKLTKSPPHRSSKEKEYVLPSTPPPAEQQHNAPQVGSPWVLADARRESISHPHHPRAAAMVSSVNAKGEMLHSHSTPNFSDVASPAAMAAAASKSPPAAAPNRNRANLLTAFRLWFNEDRKGKRKDSGGVSSPPGVGSQGTYRGMPTPGVGKRRGSNSRHRPQRPSMSSRRSSSVNSRRSSVTSVQMMVLDSPQVPTRRSFGSHTPNSERDHSSRPSSIRSLSMQPRHRKSPSASSAGSTHLRAASPMQKYHGRAGSGSSSTRVVRQPVARPLHARSNSTASSIHSPTSSRPTSFYEPSESDGPRTASPYRSRARRSTDDSSSSTGRRSTTSSAGATTFVQKRQGPFMSPITHGYGYGGTVGKSSWKKSWGLEPPGWQSRTAHLPVEVLAISPANEQTSIRDVFSGRHSLSLGGDESDWVDEDDDIPAFAGGLGQMGSSAATAGTLSGFVGSGGSGGPAMMTLEPTVKLAPAPRGHRNSAGAVKRANSRNGGTSGVGSGGKKGGHSPSERSSPLPADIVYDTAETRTGRRSQLPAARSGPAFRHAIQEEDEGEEE</sequence>
<dbReference type="CDD" id="cd14003">
    <property type="entry name" value="STKc_AMPK-like"/>
    <property type="match status" value="1"/>
</dbReference>
<dbReference type="Pfam" id="PF00069">
    <property type="entry name" value="Pkinase"/>
    <property type="match status" value="1"/>
</dbReference>
<feature type="compositionally biased region" description="Low complexity" evidence="4">
    <location>
        <begin position="818"/>
        <end position="836"/>
    </location>
</feature>
<dbReference type="InterPro" id="IPR017441">
    <property type="entry name" value="Protein_kinase_ATP_BS"/>
</dbReference>
<evidence type="ECO:0000259" key="5">
    <source>
        <dbReference type="PROSITE" id="PS50011"/>
    </source>
</evidence>
<dbReference type="SMART" id="SM00220">
    <property type="entry name" value="S_TKc"/>
    <property type="match status" value="1"/>
</dbReference>
<dbReference type="Proteomes" id="UP000054477">
    <property type="component" value="Unassembled WGS sequence"/>
</dbReference>
<dbReference type="PANTHER" id="PTHR24346">
    <property type="entry name" value="MAP/MICROTUBULE AFFINITY-REGULATING KINASE"/>
    <property type="match status" value="1"/>
</dbReference>
<dbReference type="GO" id="GO:0035556">
    <property type="term" value="P:intracellular signal transduction"/>
    <property type="evidence" value="ECO:0007669"/>
    <property type="project" value="TreeGrafter"/>
</dbReference>
<dbReference type="EMBL" id="KN838582">
    <property type="protein sequence ID" value="KIK03275.1"/>
    <property type="molecule type" value="Genomic_DNA"/>
</dbReference>
<feature type="compositionally biased region" description="Polar residues" evidence="4">
    <location>
        <begin position="674"/>
        <end position="683"/>
    </location>
</feature>
<feature type="compositionally biased region" description="Polar residues" evidence="4">
    <location>
        <begin position="324"/>
        <end position="333"/>
    </location>
</feature>
<evidence type="ECO:0000256" key="2">
    <source>
        <dbReference type="ARBA" id="ARBA00022840"/>
    </source>
</evidence>
<dbReference type="PROSITE" id="PS00108">
    <property type="entry name" value="PROTEIN_KINASE_ST"/>
    <property type="match status" value="1"/>
</dbReference>
<dbReference type="InterPro" id="IPR011009">
    <property type="entry name" value="Kinase-like_dom_sf"/>
</dbReference>
<dbReference type="PROSITE" id="PS50011">
    <property type="entry name" value="PROTEIN_KINASE_DOM"/>
    <property type="match status" value="1"/>
</dbReference>
<feature type="compositionally biased region" description="Low complexity" evidence="4">
    <location>
        <begin position="377"/>
        <end position="390"/>
    </location>
</feature>
<proteinExistence type="predicted"/>
<feature type="compositionally biased region" description="Low complexity" evidence="4">
    <location>
        <begin position="899"/>
        <end position="920"/>
    </location>
</feature>
<feature type="compositionally biased region" description="Basic residues" evidence="4">
    <location>
        <begin position="886"/>
        <end position="898"/>
    </location>
</feature>
<reference evidence="7" key="2">
    <citation type="submission" date="2015-01" db="EMBL/GenBank/DDBJ databases">
        <title>Evolutionary Origins and Diversification of the Mycorrhizal Mutualists.</title>
        <authorList>
            <consortium name="DOE Joint Genome Institute"/>
            <consortium name="Mycorrhizal Genomics Consortium"/>
            <person name="Kohler A."/>
            <person name="Kuo A."/>
            <person name="Nagy L.G."/>
            <person name="Floudas D."/>
            <person name="Copeland A."/>
            <person name="Barry K.W."/>
            <person name="Cichocki N."/>
            <person name="Veneault-Fourrey C."/>
            <person name="LaButti K."/>
            <person name="Lindquist E.A."/>
            <person name="Lipzen A."/>
            <person name="Lundell T."/>
            <person name="Morin E."/>
            <person name="Murat C."/>
            <person name="Riley R."/>
            <person name="Ohm R."/>
            <person name="Sun H."/>
            <person name="Tunlid A."/>
            <person name="Henrissat B."/>
            <person name="Grigoriev I.V."/>
            <person name="Hibbett D.S."/>
            <person name="Martin F."/>
        </authorList>
    </citation>
    <scope>NUCLEOTIDE SEQUENCE [LARGE SCALE GENOMIC DNA]</scope>
    <source>
        <strain evidence="7">LaAM-08-1</strain>
    </source>
</reference>
<gene>
    <name evidence="6" type="ORF">K443DRAFT_676947</name>
</gene>
<evidence type="ECO:0000313" key="7">
    <source>
        <dbReference type="Proteomes" id="UP000054477"/>
    </source>
</evidence>
<dbReference type="SUPFAM" id="SSF56112">
    <property type="entry name" value="Protein kinase-like (PK-like)"/>
    <property type="match status" value="1"/>
</dbReference>
<evidence type="ECO:0000313" key="6">
    <source>
        <dbReference type="EMBL" id="KIK03275.1"/>
    </source>
</evidence>
<dbReference type="PANTHER" id="PTHR24346:SF110">
    <property type="entry name" value="NON-SPECIFIC SERINE_THREONINE PROTEIN KINASE"/>
    <property type="match status" value="1"/>
</dbReference>
<feature type="binding site" evidence="3">
    <location>
        <position position="72"/>
    </location>
    <ligand>
        <name>ATP</name>
        <dbReference type="ChEBI" id="CHEBI:30616"/>
    </ligand>
</feature>
<name>A0A0C9WV50_9AGAR</name>
<evidence type="ECO:0000256" key="1">
    <source>
        <dbReference type="ARBA" id="ARBA00022741"/>
    </source>
</evidence>
<feature type="compositionally biased region" description="Basic and acidic residues" evidence="4">
    <location>
        <begin position="314"/>
        <end position="323"/>
    </location>
</feature>
<keyword evidence="1 3" id="KW-0547">Nucleotide-binding</keyword>
<keyword evidence="2 3" id="KW-0067">ATP-binding</keyword>
<feature type="compositionally biased region" description="Polar residues" evidence="4">
    <location>
        <begin position="929"/>
        <end position="941"/>
    </location>
</feature>
<dbReference type="STRING" id="1095629.A0A0C9WV50"/>
<feature type="compositionally biased region" description="Low complexity" evidence="4">
    <location>
        <begin position="1055"/>
        <end position="1073"/>
    </location>
</feature>
<feature type="compositionally biased region" description="Low complexity" evidence="4">
    <location>
        <begin position="340"/>
        <end position="362"/>
    </location>
</feature>
<feature type="domain" description="Protein kinase" evidence="5">
    <location>
        <begin position="43"/>
        <end position="289"/>
    </location>
</feature>
<dbReference type="GO" id="GO:0005737">
    <property type="term" value="C:cytoplasm"/>
    <property type="evidence" value="ECO:0007669"/>
    <property type="project" value="TreeGrafter"/>
</dbReference>